<feature type="domain" description="Glycosyl transferase CAP10" evidence="2">
    <location>
        <begin position="254"/>
        <end position="590"/>
    </location>
</feature>
<dbReference type="InterPro" id="IPR006598">
    <property type="entry name" value="CAP10"/>
</dbReference>
<dbReference type="PANTHER" id="PTHR12203:SF119">
    <property type="entry name" value="GLYCOSYL TRANSFERASE CAP10 DOMAIN-CONTAINING PROTEIN"/>
    <property type="match status" value="1"/>
</dbReference>
<proteinExistence type="predicted"/>
<keyword evidence="4" id="KW-1185">Reference proteome</keyword>
<feature type="region of interest" description="Disordered" evidence="1">
    <location>
        <begin position="667"/>
        <end position="765"/>
    </location>
</feature>
<comment type="caution">
    <text evidence="3">The sequence shown here is derived from an EMBL/GenBank/DDBJ whole genome shotgun (WGS) entry which is preliminary data.</text>
</comment>
<gene>
    <name evidence="3" type="ORF">TrST_g14161</name>
</gene>
<dbReference type="PANTHER" id="PTHR12203">
    <property type="entry name" value="KDEL LYS-ASP-GLU-LEU CONTAINING - RELATED"/>
    <property type="match status" value="1"/>
</dbReference>
<feature type="compositionally biased region" description="Polar residues" evidence="1">
    <location>
        <begin position="697"/>
        <end position="709"/>
    </location>
</feature>
<dbReference type="Proteomes" id="UP001165085">
    <property type="component" value="Unassembled WGS sequence"/>
</dbReference>
<evidence type="ECO:0000313" key="4">
    <source>
        <dbReference type="Proteomes" id="UP001165085"/>
    </source>
</evidence>
<dbReference type="InterPro" id="IPR051091">
    <property type="entry name" value="O-Glucosyltr/Glycosyltrsf_90"/>
</dbReference>
<feature type="compositionally biased region" description="Low complexity" evidence="1">
    <location>
        <begin position="87"/>
        <end position="112"/>
    </location>
</feature>
<dbReference type="OrthoDB" id="541052at2759"/>
<feature type="compositionally biased region" description="Basic and acidic residues" evidence="1">
    <location>
        <begin position="752"/>
        <end position="765"/>
    </location>
</feature>
<reference evidence="4" key="1">
    <citation type="journal article" date="2023" name="Commun. Biol.">
        <title>Genome analysis of Parmales, the sister group of diatoms, reveals the evolutionary specialization of diatoms from phago-mixotrophs to photoautotrophs.</title>
        <authorList>
            <person name="Ban H."/>
            <person name="Sato S."/>
            <person name="Yoshikawa S."/>
            <person name="Yamada K."/>
            <person name="Nakamura Y."/>
            <person name="Ichinomiya M."/>
            <person name="Sato N."/>
            <person name="Blanc-Mathieu R."/>
            <person name="Endo H."/>
            <person name="Kuwata A."/>
            <person name="Ogata H."/>
        </authorList>
    </citation>
    <scope>NUCLEOTIDE SEQUENCE [LARGE SCALE GENOMIC DNA]</scope>
    <source>
        <strain evidence="4">NIES 3701</strain>
    </source>
</reference>
<dbReference type="SMART" id="SM00672">
    <property type="entry name" value="CAP10"/>
    <property type="match status" value="1"/>
</dbReference>
<accession>A0A9W7E130</accession>
<evidence type="ECO:0000259" key="2">
    <source>
        <dbReference type="SMART" id="SM00672"/>
    </source>
</evidence>
<organism evidence="3 4">
    <name type="scientific">Triparma strigata</name>
    <dbReference type="NCBI Taxonomy" id="1606541"/>
    <lineage>
        <taxon>Eukaryota</taxon>
        <taxon>Sar</taxon>
        <taxon>Stramenopiles</taxon>
        <taxon>Ochrophyta</taxon>
        <taxon>Bolidophyceae</taxon>
        <taxon>Parmales</taxon>
        <taxon>Triparmaceae</taxon>
        <taxon>Triparma</taxon>
    </lineage>
</organism>
<dbReference type="AlphaFoldDB" id="A0A9W7E130"/>
<dbReference type="Pfam" id="PF05686">
    <property type="entry name" value="Glyco_transf_90"/>
    <property type="match status" value="1"/>
</dbReference>
<name>A0A9W7E130_9STRA</name>
<sequence length="765" mass="87854">MLPKGEIRGMLGRYGDSQSWLDATKKFKNGVPRFTSKQAALEFMVDYNTNNPGSNPDDPTLKHQFTMLTSWDQIQRYLLPEIEKVRSSPSSPSQTPSNSNSNSNSNVFSSPSPVHEETAFRLDLPFHKHTNPVSTLNTLKYLFYHMKCGIFCMVKNGELRIFSSFVNKDYRNTWGDRIKVEGDDEGKTLTEYYTKKEAAGSRHENIDEDRWNWWANGNIICNEPVVPGNETQYWGDQFSAPLRDMLVEACRERKIPDCEFFINKRDYPQLKVNVPRGVPVEPYGFIFDKDDRDPDQDVDLCEEHKFATYAPIFSFYAAKKDRFADIPFPSSEDWEGACGEVFCSSFKHTKVNSVAQFGTQEKPNPNRDLFTQANFEKFDCGWEDKVDTAFFRGTATGGGVTIDDNQRLKVSYLSAQWKNDQEKGSVNGQPPFCDAAIVGWNLRDKKTHSNPMKYLRPQDLDFEGGREFFTPIYKQSRYKYLIYVDGHCAACRYGFMMRLGSVILKVRSRQVADTMWYFPLLKGDGPDQDHVPVKEDLSDLEEKIRWCRDNDGECKRIAQNCTKFYKKYVARDGLLDYVEMITQETAKRFTPAPSFWSPLPSAITPPYNPNAKHDFCDPRNNKYCLRCQKIVDKKKAKDEAEMVAKANSSKTAEEQKAVYRARMLAKRQKKQAMEPGNYTTGNHTKQETTKRKHSAVQVASDNGQLSAQEFSAKYLETGRPFPKETETETESMPNGMAIARSPGMTNEQWSQKQKELRESYRESLG</sequence>
<protein>
    <recommendedName>
        <fullName evidence="2">Glycosyl transferase CAP10 domain-containing protein</fullName>
    </recommendedName>
</protein>
<evidence type="ECO:0000313" key="3">
    <source>
        <dbReference type="EMBL" id="GMH62028.1"/>
    </source>
</evidence>
<feature type="region of interest" description="Disordered" evidence="1">
    <location>
        <begin position="84"/>
        <end position="112"/>
    </location>
</feature>
<evidence type="ECO:0000256" key="1">
    <source>
        <dbReference type="SAM" id="MobiDB-lite"/>
    </source>
</evidence>
<dbReference type="EMBL" id="BRXY01000075">
    <property type="protein sequence ID" value="GMH62028.1"/>
    <property type="molecule type" value="Genomic_DNA"/>
</dbReference>